<organism evidence="2 3">
    <name type="scientific">Glaciihabitans tibetensis</name>
    <dbReference type="NCBI Taxonomy" id="1266600"/>
    <lineage>
        <taxon>Bacteria</taxon>
        <taxon>Bacillati</taxon>
        <taxon>Actinomycetota</taxon>
        <taxon>Actinomycetes</taxon>
        <taxon>Micrococcales</taxon>
        <taxon>Microbacteriaceae</taxon>
        <taxon>Glaciihabitans</taxon>
    </lineage>
</organism>
<dbReference type="Gene3D" id="3.40.50.880">
    <property type="match status" value="1"/>
</dbReference>
<dbReference type="EMBL" id="PVTL01000004">
    <property type="protein sequence ID" value="PRY68579.1"/>
    <property type="molecule type" value="Genomic_DNA"/>
</dbReference>
<sequence>MKPFLLLATRAEEEAADDEYRGFLEAGGLKPDQLVRLRLDKAPLGKLDVHEYSGIIVGGSSFNTSDPVASKSDIQLRVENELGDLLDRVIAADFPFLGACYGIGLVTARLGGVVDRQWSEPPGPTAVELTAAGARDQLFGGLPPRFDAFVGHKEACSRLPEGAVLLASGPRCPVQAFRMGRNVYATQFHPELTQESIITRIRIYKNSGYFDPSEFDDVIAEVTRSSVTEPATIVRKFVEQFS</sequence>
<dbReference type="AlphaFoldDB" id="A0A2T0VEH7"/>
<accession>A0A2T0VEH7</accession>
<gene>
    <name evidence="2" type="ORF">B0I08_104282</name>
</gene>
<dbReference type="PANTHER" id="PTHR42695:SF5">
    <property type="entry name" value="GLUTAMINE AMIDOTRANSFERASE YLR126C-RELATED"/>
    <property type="match status" value="1"/>
</dbReference>
<evidence type="ECO:0000313" key="2">
    <source>
        <dbReference type="EMBL" id="PRY68579.1"/>
    </source>
</evidence>
<dbReference type="InterPro" id="IPR044992">
    <property type="entry name" value="ChyE-like"/>
</dbReference>
<dbReference type="Proteomes" id="UP000237983">
    <property type="component" value="Unassembled WGS sequence"/>
</dbReference>
<dbReference type="RefSeq" id="WP_106212138.1">
    <property type="nucleotide sequence ID" value="NZ_PVTL01000004.1"/>
</dbReference>
<protein>
    <submittedName>
        <fullName evidence="2">GMP synthase (Glutamine-hydrolysing)</fullName>
    </submittedName>
</protein>
<keyword evidence="3" id="KW-1185">Reference proteome</keyword>
<dbReference type="Pfam" id="PF00117">
    <property type="entry name" value="GATase"/>
    <property type="match status" value="1"/>
</dbReference>
<evidence type="ECO:0000259" key="1">
    <source>
        <dbReference type="Pfam" id="PF00117"/>
    </source>
</evidence>
<dbReference type="PROSITE" id="PS51273">
    <property type="entry name" value="GATASE_TYPE_1"/>
    <property type="match status" value="1"/>
</dbReference>
<comment type="caution">
    <text evidence="2">The sequence shown here is derived from an EMBL/GenBank/DDBJ whole genome shotgun (WGS) entry which is preliminary data.</text>
</comment>
<dbReference type="SUPFAM" id="SSF52317">
    <property type="entry name" value="Class I glutamine amidotransferase-like"/>
    <property type="match status" value="1"/>
</dbReference>
<evidence type="ECO:0000313" key="3">
    <source>
        <dbReference type="Proteomes" id="UP000237983"/>
    </source>
</evidence>
<dbReference type="OrthoDB" id="5196541at2"/>
<feature type="domain" description="Glutamine amidotransferase" evidence="1">
    <location>
        <begin position="84"/>
        <end position="194"/>
    </location>
</feature>
<reference evidence="2 3" key="1">
    <citation type="submission" date="2018-03" db="EMBL/GenBank/DDBJ databases">
        <title>Genomic Encyclopedia of Type Strains, Phase III (KMG-III): the genomes of soil and plant-associated and newly described type strains.</title>
        <authorList>
            <person name="Whitman W."/>
        </authorList>
    </citation>
    <scope>NUCLEOTIDE SEQUENCE [LARGE SCALE GENOMIC DNA]</scope>
    <source>
        <strain evidence="2 3">CGMCC 1.12484</strain>
    </source>
</reference>
<dbReference type="GO" id="GO:0005829">
    <property type="term" value="C:cytosol"/>
    <property type="evidence" value="ECO:0007669"/>
    <property type="project" value="TreeGrafter"/>
</dbReference>
<name>A0A2T0VEH7_9MICO</name>
<dbReference type="PANTHER" id="PTHR42695">
    <property type="entry name" value="GLUTAMINE AMIDOTRANSFERASE YLR126C-RELATED"/>
    <property type="match status" value="1"/>
</dbReference>
<dbReference type="CDD" id="cd01741">
    <property type="entry name" value="GATase1_1"/>
    <property type="match status" value="1"/>
</dbReference>
<dbReference type="NCBIfam" id="NF005743">
    <property type="entry name" value="PRK07567.1"/>
    <property type="match status" value="1"/>
</dbReference>
<proteinExistence type="predicted"/>
<dbReference type="InterPro" id="IPR029062">
    <property type="entry name" value="Class_I_gatase-like"/>
</dbReference>
<dbReference type="InterPro" id="IPR017926">
    <property type="entry name" value="GATASE"/>
</dbReference>